<proteinExistence type="predicted"/>
<feature type="non-terminal residue" evidence="2">
    <location>
        <position position="102"/>
    </location>
</feature>
<name>A0A392PCI2_9FABA</name>
<comment type="caution">
    <text evidence="2">The sequence shown here is derived from an EMBL/GenBank/DDBJ whole genome shotgun (WGS) entry which is preliminary data.</text>
</comment>
<dbReference type="Proteomes" id="UP000265520">
    <property type="component" value="Unassembled WGS sequence"/>
</dbReference>
<accession>A0A392PCI2</accession>
<dbReference type="AlphaFoldDB" id="A0A392PCI2"/>
<dbReference type="EMBL" id="LXQA010071641">
    <property type="protein sequence ID" value="MCI09180.1"/>
    <property type="molecule type" value="Genomic_DNA"/>
</dbReference>
<dbReference type="PANTHER" id="PTHR46871:SF1">
    <property type="entry name" value="BROMO-ADJACENT HOMOLOGY (BAH) DOMAIN-CONTAINING PROTEIN"/>
    <property type="match status" value="1"/>
</dbReference>
<evidence type="ECO:0000313" key="3">
    <source>
        <dbReference type="Proteomes" id="UP000265520"/>
    </source>
</evidence>
<protein>
    <submittedName>
        <fullName evidence="2">Bromo-adjacent-like (BAH) domain protein</fullName>
    </submittedName>
</protein>
<reference evidence="2 3" key="1">
    <citation type="journal article" date="2018" name="Front. Plant Sci.">
        <title>Red Clover (Trifolium pratense) and Zigzag Clover (T. medium) - A Picture of Genomic Similarities and Differences.</title>
        <authorList>
            <person name="Dluhosova J."/>
            <person name="Istvanek J."/>
            <person name="Nedelnik J."/>
            <person name="Repkova J."/>
        </authorList>
    </citation>
    <scope>NUCLEOTIDE SEQUENCE [LARGE SCALE GENOMIC DNA]</scope>
    <source>
        <strain evidence="3">cv. 10/8</strain>
        <tissue evidence="2">Leaf</tissue>
    </source>
</reference>
<keyword evidence="3" id="KW-1185">Reference proteome</keyword>
<feature type="compositionally biased region" description="Basic and acidic residues" evidence="1">
    <location>
        <begin position="91"/>
        <end position="102"/>
    </location>
</feature>
<evidence type="ECO:0000256" key="1">
    <source>
        <dbReference type="SAM" id="MobiDB-lite"/>
    </source>
</evidence>
<feature type="region of interest" description="Disordered" evidence="1">
    <location>
        <begin position="63"/>
        <end position="102"/>
    </location>
</feature>
<sequence length="102" mass="11262">GVRDIIRAGHADRYMLECTSCGHSWSASRDAVSMLTLDASDSKRNVGSAPWATAKFEDVGKKLVSPRESDKSTNDIFMPPVLESQKSFGKSRKDENVEASRR</sequence>
<dbReference type="PANTHER" id="PTHR46871">
    <property type="entry name" value="BROMO-ADJACENT HOMOLOGY (BAH) DOMAIN-CONTAINING PROTEIN"/>
    <property type="match status" value="1"/>
</dbReference>
<feature type="compositionally biased region" description="Basic and acidic residues" evidence="1">
    <location>
        <begin position="63"/>
        <end position="73"/>
    </location>
</feature>
<evidence type="ECO:0000313" key="2">
    <source>
        <dbReference type="EMBL" id="MCI09180.1"/>
    </source>
</evidence>
<feature type="non-terminal residue" evidence="2">
    <location>
        <position position="1"/>
    </location>
</feature>
<organism evidence="2 3">
    <name type="scientific">Trifolium medium</name>
    <dbReference type="NCBI Taxonomy" id="97028"/>
    <lineage>
        <taxon>Eukaryota</taxon>
        <taxon>Viridiplantae</taxon>
        <taxon>Streptophyta</taxon>
        <taxon>Embryophyta</taxon>
        <taxon>Tracheophyta</taxon>
        <taxon>Spermatophyta</taxon>
        <taxon>Magnoliopsida</taxon>
        <taxon>eudicotyledons</taxon>
        <taxon>Gunneridae</taxon>
        <taxon>Pentapetalae</taxon>
        <taxon>rosids</taxon>
        <taxon>fabids</taxon>
        <taxon>Fabales</taxon>
        <taxon>Fabaceae</taxon>
        <taxon>Papilionoideae</taxon>
        <taxon>50 kb inversion clade</taxon>
        <taxon>NPAAA clade</taxon>
        <taxon>Hologalegina</taxon>
        <taxon>IRL clade</taxon>
        <taxon>Trifolieae</taxon>
        <taxon>Trifolium</taxon>
    </lineage>
</organism>